<evidence type="ECO:0000256" key="4">
    <source>
        <dbReference type="ARBA" id="ARBA00023180"/>
    </source>
</evidence>
<evidence type="ECO:0000256" key="7">
    <source>
        <dbReference type="SAM" id="SignalP"/>
    </source>
</evidence>
<gene>
    <name evidence="9" type="ORF">R1flu_013137</name>
</gene>
<feature type="region of interest" description="Disordered" evidence="5">
    <location>
        <begin position="137"/>
        <end position="244"/>
    </location>
</feature>
<evidence type="ECO:0000259" key="8">
    <source>
        <dbReference type="SMART" id="SM00499"/>
    </source>
</evidence>
<dbReference type="Proteomes" id="UP001605036">
    <property type="component" value="Unassembled WGS sequence"/>
</dbReference>
<proteinExistence type="inferred from homology"/>
<sequence>MSISSKMSMVLLVALLCTVPLALGQASPPLDCADALANLFPCLDFVSGLNNTVSSECCTGLTGVRTNTPLCLCQFLTANASDLGINTTLALELPGKCGVSADPSQCPGSGPAPAAAPPANPPVAPPTVAPVTPPVSAPVTPPVSAPVTPPVSAPVPSTTPAPPMTTPSPVSSPPTTSPAPSSTPPTTSPAPSSTPPATTPSPVSPATTPSMAPTTPSPAAAPTTSPIKAPTVAPTVSPVSAPSPPVDCTSTITLLNPCLSFVVRATADSPSADCCGNFSSIASKTPACLCTIVSADRNTIPGLNITRALELPDLCKAAFNPATCSAPTPPPAGELPPPSAGLVTAASPFITIVFVVVSALQLFL</sequence>
<keyword evidence="6" id="KW-0812">Transmembrane</keyword>
<evidence type="ECO:0000313" key="10">
    <source>
        <dbReference type="Proteomes" id="UP001605036"/>
    </source>
</evidence>
<dbReference type="InterPro" id="IPR016140">
    <property type="entry name" value="Bifunc_inhib/LTP/seed_store"/>
</dbReference>
<evidence type="ECO:0000256" key="6">
    <source>
        <dbReference type="SAM" id="Phobius"/>
    </source>
</evidence>
<feature type="signal peptide" evidence="7">
    <location>
        <begin position="1"/>
        <end position="24"/>
    </location>
</feature>
<feature type="domain" description="Bifunctional inhibitor/plant lipid transfer protein/seed storage helical" evidence="8">
    <location>
        <begin position="248"/>
        <end position="324"/>
    </location>
</feature>
<dbReference type="SUPFAM" id="SSF47699">
    <property type="entry name" value="Bifunctional inhibitor/lipid-transfer protein/seed storage 2S albumin"/>
    <property type="match status" value="2"/>
</dbReference>
<protein>
    <recommendedName>
        <fullName evidence="8">Bifunctional inhibitor/plant lipid transfer protein/seed storage helical domain-containing protein</fullName>
    </recommendedName>
</protein>
<organism evidence="9 10">
    <name type="scientific">Riccia fluitans</name>
    <dbReference type="NCBI Taxonomy" id="41844"/>
    <lineage>
        <taxon>Eukaryota</taxon>
        <taxon>Viridiplantae</taxon>
        <taxon>Streptophyta</taxon>
        <taxon>Embryophyta</taxon>
        <taxon>Marchantiophyta</taxon>
        <taxon>Marchantiopsida</taxon>
        <taxon>Marchantiidae</taxon>
        <taxon>Marchantiales</taxon>
        <taxon>Ricciaceae</taxon>
        <taxon>Riccia</taxon>
    </lineage>
</organism>
<dbReference type="CDD" id="cd00010">
    <property type="entry name" value="AAI_LTSS"/>
    <property type="match status" value="2"/>
</dbReference>
<keyword evidence="2 7" id="KW-0732">Signal</keyword>
<feature type="domain" description="Bifunctional inhibitor/plant lipid transfer protein/seed storage helical" evidence="8">
    <location>
        <begin position="32"/>
        <end position="106"/>
    </location>
</feature>
<reference evidence="9 10" key="1">
    <citation type="submission" date="2024-09" db="EMBL/GenBank/DDBJ databases">
        <title>Chromosome-scale assembly of Riccia fluitans.</title>
        <authorList>
            <person name="Paukszto L."/>
            <person name="Sawicki J."/>
            <person name="Karawczyk K."/>
            <person name="Piernik-Szablinska J."/>
            <person name="Szczecinska M."/>
            <person name="Mazdziarz M."/>
        </authorList>
    </citation>
    <scope>NUCLEOTIDE SEQUENCE [LARGE SCALE GENOMIC DNA]</scope>
    <source>
        <strain evidence="9">Rf_01</strain>
        <tissue evidence="9">Aerial parts of the thallus</tissue>
    </source>
</reference>
<accession>A0ABD1XEE2</accession>
<dbReference type="AlphaFoldDB" id="A0ABD1XEE2"/>
<keyword evidence="10" id="KW-1185">Reference proteome</keyword>
<evidence type="ECO:0000256" key="1">
    <source>
        <dbReference type="ARBA" id="ARBA00009748"/>
    </source>
</evidence>
<evidence type="ECO:0000256" key="2">
    <source>
        <dbReference type="ARBA" id="ARBA00022729"/>
    </source>
</evidence>
<keyword evidence="3" id="KW-1015">Disulfide bond</keyword>
<dbReference type="EMBL" id="JBHFFA010000025">
    <property type="protein sequence ID" value="KAL2603212.1"/>
    <property type="molecule type" value="Genomic_DNA"/>
</dbReference>
<keyword evidence="4" id="KW-0325">Glycoprotein</keyword>
<feature type="compositionally biased region" description="Low complexity" evidence="5">
    <location>
        <begin position="204"/>
        <end position="240"/>
    </location>
</feature>
<evidence type="ECO:0000256" key="5">
    <source>
        <dbReference type="SAM" id="MobiDB-lite"/>
    </source>
</evidence>
<dbReference type="InterPro" id="IPR043325">
    <property type="entry name" value="LTSS"/>
</dbReference>
<comment type="similarity">
    <text evidence="1">Belongs to the plant LTP family.</text>
</comment>
<feature type="transmembrane region" description="Helical" evidence="6">
    <location>
        <begin position="340"/>
        <end position="363"/>
    </location>
</feature>
<feature type="chain" id="PRO_5044874912" description="Bifunctional inhibitor/plant lipid transfer protein/seed storage helical domain-containing protein" evidence="7">
    <location>
        <begin position="25"/>
        <end position="364"/>
    </location>
</feature>
<dbReference type="Gene3D" id="1.10.110.10">
    <property type="entry name" value="Plant lipid-transfer and hydrophobic proteins"/>
    <property type="match status" value="2"/>
</dbReference>
<dbReference type="Pfam" id="PF14368">
    <property type="entry name" value="LTP_2"/>
    <property type="match status" value="2"/>
</dbReference>
<dbReference type="InterPro" id="IPR036312">
    <property type="entry name" value="Bifun_inhib/LTP/seed_sf"/>
</dbReference>
<evidence type="ECO:0000313" key="9">
    <source>
        <dbReference type="EMBL" id="KAL2603212.1"/>
    </source>
</evidence>
<keyword evidence="6" id="KW-0472">Membrane</keyword>
<dbReference type="PRINTS" id="PR01217">
    <property type="entry name" value="PRICHEXTENSN"/>
</dbReference>
<dbReference type="PANTHER" id="PTHR33044">
    <property type="entry name" value="BIFUNCTIONAL INHIBITOR/LIPID-TRANSFER PROTEIN/SEED STORAGE 2S ALBUMIN SUPERFAMILY PROTEIN-RELATED"/>
    <property type="match status" value="1"/>
</dbReference>
<comment type="caution">
    <text evidence="9">The sequence shown here is derived from an EMBL/GenBank/DDBJ whole genome shotgun (WGS) entry which is preliminary data.</text>
</comment>
<keyword evidence="6" id="KW-1133">Transmembrane helix</keyword>
<feature type="compositionally biased region" description="Pro residues" evidence="5">
    <location>
        <begin position="137"/>
        <end position="203"/>
    </location>
</feature>
<dbReference type="SMART" id="SM00499">
    <property type="entry name" value="AAI"/>
    <property type="match status" value="2"/>
</dbReference>
<evidence type="ECO:0000256" key="3">
    <source>
        <dbReference type="ARBA" id="ARBA00023157"/>
    </source>
</evidence>
<name>A0ABD1XEE2_9MARC</name>